<evidence type="ECO:0000313" key="3">
    <source>
        <dbReference type="Proteomes" id="UP001201812"/>
    </source>
</evidence>
<name>A0AAD4MZ95_9BILA</name>
<organism evidence="2 3">
    <name type="scientific">Ditylenchus destructor</name>
    <dbReference type="NCBI Taxonomy" id="166010"/>
    <lineage>
        <taxon>Eukaryota</taxon>
        <taxon>Metazoa</taxon>
        <taxon>Ecdysozoa</taxon>
        <taxon>Nematoda</taxon>
        <taxon>Chromadorea</taxon>
        <taxon>Rhabditida</taxon>
        <taxon>Tylenchina</taxon>
        <taxon>Tylenchomorpha</taxon>
        <taxon>Sphaerularioidea</taxon>
        <taxon>Anguinidae</taxon>
        <taxon>Anguininae</taxon>
        <taxon>Ditylenchus</taxon>
    </lineage>
</organism>
<dbReference type="GO" id="GO:0006629">
    <property type="term" value="P:lipid metabolic process"/>
    <property type="evidence" value="ECO:0007669"/>
    <property type="project" value="InterPro"/>
</dbReference>
<dbReference type="EMBL" id="JAKKPZ010000050">
    <property type="protein sequence ID" value="KAI1706107.1"/>
    <property type="molecule type" value="Genomic_DNA"/>
</dbReference>
<reference evidence="2" key="1">
    <citation type="submission" date="2022-01" db="EMBL/GenBank/DDBJ databases">
        <title>Genome Sequence Resource for Two Populations of Ditylenchus destructor, the Migratory Endoparasitic Phytonematode.</title>
        <authorList>
            <person name="Zhang H."/>
            <person name="Lin R."/>
            <person name="Xie B."/>
        </authorList>
    </citation>
    <scope>NUCLEOTIDE SEQUENCE</scope>
    <source>
        <strain evidence="2">BazhouSP</strain>
    </source>
</reference>
<keyword evidence="2" id="KW-0808">Transferase</keyword>
<protein>
    <submittedName>
        <fullName evidence="2">Lecithin:cholesterol acyltransferase domain-containing protein</fullName>
    </submittedName>
</protein>
<dbReference type="Proteomes" id="UP001201812">
    <property type="component" value="Unassembled WGS sequence"/>
</dbReference>
<dbReference type="InterPro" id="IPR003386">
    <property type="entry name" value="LACT/PDAT_acylTrfase"/>
</dbReference>
<comment type="caution">
    <text evidence="2">The sequence shown here is derived from an EMBL/GenBank/DDBJ whole genome shotgun (WGS) entry which is preliminary data.</text>
</comment>
<sequence>MKFLALLILLGAIPLIYCSSNNGKPPVFLVNGILGSKLYIEENGVQYPSGCPATAGYRRIWISKNLGSSEEVQRCEFNLLSPVYNPSTGEFNDLPGANLTSPFGDLNSLQCLASDPWIGQLVLCSVIGGTTDTWYYYWFIRKLQTVLHYPVDDIIGAAYDWRYPPDSKKHNAYYQNLKEAIEKAYERTKLKVIIVAHSMGNKMMSFFLSDRVTSPEWRKKYVNFTYNAAPAFGGSVSTMEELATGHDIVFMKFITIINGTLVRNFGRSLPAMASLLPSPNVYDVKKPLVTVGDKAYTIENMDEFLSLINCSHLAPIRSGSEESQPDVKMVVVLGTGQKTPASFTYKSSVAEDPKREDVDGDGRIQRKVMEDLCGKWKAKGADIEVLTLKYEHSKLIESAEFLRIFRDHAIGKLPEDELDPLLRNYQVKRGREICFSAEPLPICPEAAAEVVLKETKSVPFVCFSKEDELVVKLENETKAGRFFDLNPEKAAFIAGIDIPARCKKN</sequence>
<feature type="chain" id="PRO_5042283503" evidence="1">
    <location>
        <begin position="19"/>
        <end position="505"/>
    </location>
</feature>
<keyword evidence="1" id="KW-0732">Signal</keyword>
<dbReference type="Pfam" id="PF02450">
    <property type="entry name" value="LCAT"/>
    <property type="match status" value="1"/>
</dbReference>
<evidence type="ECO:0000256" key="1">
    <source>
        <dbReference type="SAM" id="SignalP"/>
    </source>
</evidence>
<dbReference type="SUPFAM" id="SSF53474">
    <property type="entry name" value="alpha/beta-Hydrolases"/>
    <property type="match status" value="1"/>
</dbReference>
<dbReference type="Gene3D" id="3.40.50.1820">
    <property type="entry name" value="alpha/beta hydrolase"/>
    <property type="match status" value="1"/>
</dbReference>
<evidence type="ECO:0000313" key="2">
    <source>
        <dbReference type="EMBL" id="KAI1706107.1"/>
    </source>
</evidence>
<feature type="signal peptide" evidence="1">
    <location>
        <begin position="1"/>
        <end position="18"/>
    </location>
</feature>
<dbReference type="AlphaFoldDB" id="A0AAD4MZ95"/>
<keyword evidence="3" id="KW-1185">Reference proteome</keyword>
<proteinExistence type="predicted"/>
<gene>
    <name evidence="2" type="ORF">DdX_13146</name>
</gene>
<keyword evidence="2" id="KW-0012">Acyltransferase</keyword>
<dbReference type="PANTHER" id="PTHR11440">
    <property type="entry name" value="LECITHIN-CHOLESTEROL ACYLTRANSFERASE-RELATED"/>
    <property type="match status" value="1"/>
</dbReference>
<dbReference type="InterPro" id="IPR029058">
    <property type="entry name" value="AB_hydrolase_fold"/>
</dbReference>
<accession>A0AAD4MZ95</accession>
<dbReference type="GO" id="GO:0008374">
    <property type="term" value="F:O-acyltransferase activity"/>
    <property type="evidence" value="ECO:0007669"/>
    <property type="project" value="InterPro"/>
</dbReference>